<keyword evidence="9" id="KW-1185">Reference proteome</keyword>
<evidence type="ECO:0000313" key="8">
    <source>
        <dbReference type="EMBL" id="ARS52822.1"/>
    </source>
</evidence>
<dbReference type="PANTHER" id="PTHR42953:SF3">
    <property type="entry name" value="HIGH-AFFINITY ZINC UPTAKE SYSTEM PROTEIN ZNUA"/>
    <property type="match status" value="1"/>
</dbReference>
<evidence type="ECO:0000256" key="1">
    <source>
        <dbReference type="ARBA" id="ARBA00011028"/>
    </source>
</evidence>
<feature type="chain" id="PRO_5016269647" description="High-affinity zinc uptake system protein ZnuA" evidence="7">
    <location>
        <begin position="21"/>
        <end position="341"/>
    </location>
</feature>
<organism evidence="8 9">
    <name type="scientific">Kushneria konosiri</name>
    <dbReference type="NCBI Taxonomy" id="698828"/>
    <lineage>
        <taxon>Bacteria</taxon>
        <taxon>Pseudomonadati</taxon>
        <taxon>Pseudomonadota</taxon>
        <taxon>Gammaproteobacteria</taxon>
        <taxon>Oceanospirillales</taxon>
        <taxon>Halomonadaceae</taxon>
        <taxon>Kushneria</taxon>
    </lineage>
</organism>
<feature type="region of interest" description="Disordered" evidence="6">
    <location>
        <begin position="121"/>
        <end position="168"/>
    </location>
</feature>
<evidence type="ECO:0000256" key="4">
    <source>
        <dbReference type="ARBA" id="ARBA00022729"/>
    </source>
</evidence>
<keyword evidence="5" id="KW-0406">Ion transport</keyword>
<evidence type="ECO:0000256" key="5">
    <source>
        <dbReference type="ARBA" id="ARBA00022906"/>
    </source>
</evidence>
<keyword evidence="4 7" id="KW-0732">Signal</keyword>
<name>A0A2Z2H5Z4_9GAMM</name>
<evidence type="ECO:0000256" key="2">
    <source>
        <dbReference type="ARBA" id="ARBA00015915"/>
    </source>
</evidence>
<keyword evidence="5" id="KW-0864">Zinc transport</keyword>
<feature type="signal peptide" evidence="7">
    <location>
        <begin position="1"/>
        <end position="20"/>
    </location>
</feature>
<keyword evidence="3" id="KW-0813">Transport</keyword>
<dbReference type="EMBL" id="CP021323">
    <property type="protein sequence ID" value="ARS52822.1"/>
    <property type="molecule type" value="Genomic_DNA"/>
</dbReference>
<dbReference type="Proteomes" id="UP000250025">
    <property type="component" value="Chromosome"/>
</dbReference>
<dbReference type="KEGG" id="kus:B9G99_07975"/>
<dbReference type="Gene3D" id="3.40.50.1980">
    <property type="entry name" value="Nitrogenase molybdenum iron protein domain"/>
    <property type="match status" value="3"/>
</dbReference>
<evidence type="ECO:0000313" key="9">
    <source>
        <dbReference type="Proteomes" id="UP000250025"/>
    </source>
</evidence>
<sequence>MKYSCRWLLPLMLTPSLALADVPRVAVDIAPVQSLAAQVMGDLGTPEMVMPPGASPHGYSMRPSEASTLDNADVVFWVGPPLTPWLADAIKTLSDDADAVALLDAPGTTRLDYREGATFEAHNHDHGHGHEHEHDDGHDHEHAHDGGHDHEHAHDGGHDHGHTGLNPHAWLDPDNARVWLKVMADTLARTDPEHADIYHDNARNAQKRIDQLVSTTEKRLADDHNTRFIVFHDAYQYFEERFDVHAAGAISIGDASSPGPARIRELQEKVTSLNVQCIFSEPQFNPRMIESIFGNMPVNTSIVLDPLGAGMAPGPGLYDALITHIANSIDECAESSTQKAG</sequence>
<protein>
    <recommendedName>
        <fullName evidence="2">High-affinity zinc uptake system protein ZnuA</fullName>
    </recommendedName>
</protein>
<dbReference type="InterPro" id="IPR050492">
    <property type="entry name" value="Bact_metal-bind_prot9"/>
</dbReference>
<dbReference type="RefSeq" id="WP_086621573.1">
    <property type="nucleotide sequence ID" value="NZ_CP021323.1"/>
</dbReference>
<dbReference type="OrthoDB" id="7346865at2"/>
<dbReference type="SUPFAM" id="SSF53807">
    <property type="entry name" value="Helical backbone' metal receptor"/>
    <property type="match status" value="1"/>
</dbReference>
<dbReference type="GO" id="GO:0006829">
    <property type="term" value="P:zinc ion transport"/>
    <property type="evidence" value="ECO:0007669"/>
    <property type="project" value="UniProtKB-KW"/>
</dbReference>
<reference evidence="8 9" key="1">
    <citation type="journal article" date="2017" name="Int. J. Syst. Evol. Microbiol.">
        <title>Kushneria konosiri sp. nov., isolated from the Korean salt-fermented seafood Daemi-jeot.</title>
        <authorList>
            <person name="Yun J.H."/>
            <person name="Park S.K."/>
            <person name="Lee J.Y."/>
            <person name="Jung M.J."/>
            <person name="Bae J.W."/>
        </authorList>
    </citation>
    <scope>NUCLEOTIDE SEQUENCE [LARGE SCALE GENOMIC DNA]</scope>
    <source>
        <strain evidence="8 9">X49</strain>
    </source>
</reference>
<keyword evidence="5" id="KW-0862">Zinc</keyword>
<evidence type="ECO:0000256" key="3">
    <source>
        <dbReference type="ARBA" id="ARBA00022448"/>
    </source>
</evidence>
<accession>A0A2Z2H5Z4</accession>
<dbReference type="PANTHER" id="PTHR42953">
    <property type="entry name" value="HIGH-AFFINITY ZINC UPTAKE SYSTEM PROTEIN ZNUA-RELATED"/>
    <property type="match status" value="1"/>
</dbReference>
<feature type="compositionally biased region" description="Basic and acidic residues" evidence="6">
    <location>
        <begin position="121"/>
        <end position="162"/>
    </location>
</feature>
<comment type="similarity">
    <text evidence="1">Belongs to the bacterial solute-binding protein 9 family.</text>
</comment>
<evidence type="ECO:0000256" key="7">
    <source>
        <dbReference type="SAM" id="SignalP"/>
    </source>
</evidence>
<gene>
    <name evidence="8" type="ORF">B9G99_07975</name>
</gene>
<proteinExistence type="inferred from homology"/>
<dbReference type="InterPro" id="IPR006127">
    <property type="entry name" value="ZnuA-like"/>
</dbReference>
<dbReference type="AlphaFoldDB" id="A0A2Z2H5Z4"/>
<evidence type="ECO:0000256" key="6">
    <source>
        <dbReference type="SAM" id="MobiDB-lite"/>
    </source>
</evidence>
<dbReference type="Pfam" id="PF01297">
    <property type="entry name" value="ZnuA"/>
    <property type="match status" value="1"/>
</dbReference>
<dbReference type="GO" id="GO:0046872">
    <property type="term" value="F:metal ion binding"/>
    <property type="evidence" value="ECO:0007669"/>
    <property type="project" value="InterPro"/>
</dbReference>